<comment type="caution">
    <text evidence="1">The sequence shown here is derived from an EMBL/GenBank/DDBJ whole genome shotgun (WGS) entry which is preliminary data.</text>
</comment>
<proteinExistence type="predicted"/>
<organism evidence="1 2">
    <name type="scientific">Flavobacterium cupriresistens</name>
    <dbReference type="NCBI Taxonomy" id="2893885"/>
    <lineage>
        <taxon>Bacteria</taxon>
        <taxon>Pseudomonadati</taxon>
        <taxon>Bacteroidota</taxon>
        <taxon>Flavobacteriia</taxon>
        <taxon>Flavobacteriales</taxon>
        <taxon>Flavobacteriaceae</taxon>
        <taxon>Flavobacterium</taxon>
    </lineage>
</organism>
<name>A0ABU4R587_9FLAO</name>
<reference evidence="1 2" key="1">
    <citation type="submission" date="2023-11" db="EMBL/GenBank/DDBJ databases">
        <title>Unpublished Manusciprt.</title>
        <authorList>
            <person name="Saticioglu I.B."/>
            <person name="Ay H."/>
            <person name="Ajmi N."/>
            <person name="Altun S."/>
            <person name="Duman M."/>
        </authorList>
    </citation>
    <scope>NUCLEOTIDE SEQUENCE [LARGE SCALE GENOMIC DNA]</scope>
    <source>
        <strain evidence="1 2">Fl-318</strain>
    </source>
</reference>
<protein>
    <submittedName>
        <fullName evidence="1">Uncharacterized protein</fullName>
    </submittedName>
</protein>
<dbReference type="EMBL" id="JAWXVI010000001">
    <property type="protein sequence ID" value="MDX6187746.1"/>
    <property type="molecule type" value="Genomic_DNA"/>
</dbReference>
<accession>A0ABU4R587</accession>
<sequence length="171" mass="20714">MISKQLNFFHSNNDIEKFITYFRKKGFALYPYLVNHLDEIKQEEKLNKQSKIEIIYDSNQIEYKFIEKQRYYLFNPEKSYAIEFLVCTPSEGNKIEAGRLYYTPKYYEDGKQTLKSDHFVNEANNLLKDFKKDFLKKTEYSENWFFTEDINNLFKKKLVEWTQNNNAIKLG</sequence>
<evidence type="ECO:0000313" key="1">
    <source>
        <dbReference type="EMBL" id="MDX6187746.1"/>
    </source>
</evidence>
<dbReference type="Proteomes" id="UP001273350">
    <property type="component" value="Unassembled WGS sequence"/>
</dbReference>
<keyword evidence="2" id="KW-1185">Reference proteome</keyword>
<gene>
    <name evidence="1" type="ORF">SGQ83_00140</name>
</gene>
<dbReference type="RefSeq" id="WP_230002795.1">
    <property type="nucleotide sequence ID" value="NZ_CP087134.1"/>
</dbReference>
<evidence type="ECO:0000313" key="2">
    <source>
        <dbReference type="Proteomes" id="UP001273350"/>
    </source>
</evidence>